<keyword evidence="3" id="KW-1133">Transmembrane helix</keyword>
<name>K2N1C7_9HYPH</name>
<sequence length="263" mass="29274">MTMALWKSIRPYLSAAIRFFHISYIEAKAQHHGARLGVLWGPLSSLCFVVMLSLIFHHSESMPQSDFFLYVFVGYILWSFIAETITGSTDIIQKRLDFAVHNGLSVPGLFGKILVDRLFSYGLNLVSLALVAIVFFHDKLGASLVLFLPFALMIVAASFFGAYLVNIITILFPDTRTLFQVGVRFLFFASPVFWSANEVTGGVRGLLTTYNPVSYFLSMARQTMGIQVFNPSDWLIALAVTAAICVAGTLAYLGSRNFIRNLK</sequence>
<evidence type="ECO:0000313" key="4">
    <source>
        <dbReference type="EMBL" id="EKF41293.1"/>
    </source>
</evidence>
<comment type="caution">
    <text evidence="4">The sequence shown here is derived from an EMBL/GenBank/DDBJ whole genome shotgun (WGS) entry which is preliminary data.</text>
</comment>
<dbReference type="eggNOG" id="COG1682">
    <property type="taxonomic scope" value="Bacteria"/>
</dbReference>
<dbReference type="Proteomes" id="UP000007374">
    <property type="component" value="Unassembled WGS sequence"/>
</dbReference>
<dbReference type="PATRIC" id="fig|1231190.3.peg.3599"/>
<evidence type="ECO:0000256" key="1">
    <source>
        <dbReference type="ARBA" id="ARBA00007783"/>
    </source>
</evidence>
<gene>
    <name evidence="4" type="ORF">NA8A_17408</name>
</gene>
<feature type="transmembrane region" description="Helical" evidence="3">
    <location>
        <begin position="142"/>
        <end position="165"/>
    </location>
</feature>
<keyword evidence="3" id="KW-0812">Transmembrane</keyword>
<feature type="transmembrane region" description="Helical" evidence="3">
    <location>
        <begin position="177"/>
        <end position="196"/>
    </location>
</feature>
<accession>K2N1C7</accession>
<dbReference type="AlphaFoldDB" id="K2N1C7"/>
<dbReference type="PANTHER" id="PTHR30413:SF10">
    <property type="entry name" value="CAPSULE POLYSACCHARIDE EXPORT INNER-MEMBRANE PROTEIN CTRC"/>
    <property type="match status" value="1"/>
</dbReference>
<evidence type="ECO:0000313" key="5">
    <source>
        <dbReference type="Proteomes" id="UP000007374"/>
    </source>
</evidence>
<feature type="transmembrane region" description="Helical" evidence="3">
    <location>
        <begin position="36"/>
        <end position="55"/>
    </location>
</feature>
<feature type="transmembrane region" description="Helical" evidence="3">
    <location>
        <begin position="234"/>
        <end position="253"/>
    </location>
</feature>
<dbReference type="PANTHER" id="PTHR30413">
    <property type="entry name" value="INNER MEMBRANE TRANSPORT PERMEASE"/>
    <property type="match status" value="1"/>
</dbReference>
<dbReference type="EMBL" id="AMSI01000012">
    <property type="protein sequence ID" value="EKF41293.1"/>
    <property type="molecule type" value="Genomic_DNA"/>
</dbReference>
<feature type="transmembrane region" description="Helical" evidence="3">
    <location>
        <begin position="67"/>
        <end position="86"/>
    </location>
</feature>
<proteinExistence type="inferred from homology"/>
<dbReference type="RefSeq" id="WP_009451683.1">
    <property type="nucleotide sequence ID" value="NZ_AMSI01000012.1"/>
</dbReference>
<keyword evidence="3" id="KW-0472">Membrane</keyword>
<evidence type="ECO:0000256" key="2">
    <source>
        <dbReference type="ARBA" id="ARBA00022448"/>
    </source>
</evidence>
<dbReference type="STRING" id="721133.SAMN05216176_108257"/>
<organism evidence="4 5">
    <name type="scientific">Nitratireductor indicus C115</name>
    <dbReference type="NCBI Taxonomy" id="1231190"/>
    <lineage>
        <taxon>Bacteria</taxon>
        <taxon>Pseudomonadati</taxon>
        <taxon>Pseudomonadota</taxon>
        <taxon>Alphaproteobacteria</taxon>
        <taxon>Hyphomicrobiales</taxon>
        <taxon>Phyllobacteriaceae</taxon>
        <taxon>Nitratireductor</taxon>
    </lineage>
</organism>
<keyword evidence="5" id="KW-1185">Reference proteome</keyword>
<feature type="transmembrane region" description="Helical" evidence="3">
    <location>
        <begin position="118"/>
        <end position="136"/>
    </location>
</feature>
<evidence type="ECO:0000256" key="3">
    <source>
        <dbReference type="SAM" id="Phobius"/>
    </source>
</evidence>
<reference evidence="4 5" key="1">
    <citation type="journal article" date="2012" name="J. Bacteriol.">
        <title>Genome Sequence of Nitratireductor indicus Type Strain C115.</title>
        <authorList>
            <person name="Lai Q."/>
            <person name="Li G."/>
            <person name="Yu Z."/>
            <person name="Shao Z."/>
        </authorList>
    </citation>
    <scope>NUCLEOTIDE SEQUENCE [LARGE SCALE GENOMIC DNA]</scope>
    <source>
        <strain evidence="4 5">C115</strain>
    </source>
</reference>
<dbReference type="GO" id="GO:0015920">
    <property type="term" value="P:lipopolysaccharide transport"/>
    <property type="evidence" value="ECO:0007669"/>
    <property type="project" value="TreeGrafter"/>
</dbReference>
<keyword evidence="2" id="KW-0813">Transport</keyword>
<protein>
    <submittedName>
        <fullName evidence="4">ABC transporter</fullName>
    </submittedName>
</protein>
<comment type="similarity">
    <text evidence="1">Belongs to the ABC-2 integral membrane protein family.</text>
</comment>